<organism evidence="3 4">
    <name type="scientific">Chryseotalea sanaruensis</name>
    <dbReference type="NCBI Taxonomy" id="2482724"/>
    <lineage>
        <taxon>Bacteria</taxon>
        <taxon>Pseudomonadati</taxon>
        <taxon>Bacteroidota</taxon>
        <taxon>Cytophagia</taxon>
        <taxon>Cytophagales</taxon>
        <taxon>Chryseotaleaceae</taxon>
        <taxon>Chryseotalea</taxon>
    </lineage>
</organism>
<sequence>MKNLLISFMLTACSFVVHAQWNTSVTNTLHTNSGNVGIGVDPPLEKLHINGAIRGNAGGGALRINTPTGYVDIGSANTAWMHFRTDRPRFYFDKPVTVFGGIGSYDLNDLYLQTNTSTRMTIVNSTGDVGINTTAPQGKFQVNTERPVIIKSNGGNGIYGSEIGFNAVVNTAVVPNQFRKLGGTSQQGGASIAVDHTGNMLFQMYNGATLDESITNYLPQIVFKNDGKLGVGTTSPTANLQIGQSTMNGLISMGGYAHIGSLKSSGDLFLGMNVQAKYLDVSDNSVVRVLNSNNHGFSTIQMSYNGDVTFYAKKGSVIANEQANTNGNAVLKIVGSGNVGIGTTNPDAKLAVKGTIHAEEVKVDLQVPGPDYVFEPTYQLPSLIEIENYIKTNKHLPEVPSAKEMETNGINLSEMNMLLLKKVEELTLYMIKTSKQVEELKVENKELKKSIEFLNRKD</sequence>
<evidence type="ECO:0008006" key="5">
    <source>
        <dbReference type="Google" id="ProtNLM"/>
    </source>
</evidence>
<dbReference type="OrthoDB" id="1163828at2"/>
<evidence type="ECO:0000256" key="2">
    <source>
        <dbReference type="SAM" id="SignalP"/>
    </source>
</evidence>
<reference evidence="3 4" key="1">
    <citation type="submission" date="2018-11" db="EMBL/GenBank/DDBJ databases">
        <title>Chryseotalea sanarue gen. nov., sp., nov., a member of the family Cytophagaceae, isolated from a brackish lake in Hamamatsu Japan.</title>
        <authorList>
            <person name="Maejima Y."/>
            <person name="Iino T."/>
            <person name="Muraguchi Y."/>
            <person name="Fukuda K."/>
            <person name="Ohkuma M."/>
            <person name="Moriuchi R."/>
            <person name="Dohra H."/>
            <person name="Kimbara K."/>
            <person name="Shintani M."/>
        </authorList>
    </citation>
    <scope>NUCLEOTIDE SEQUENCE [LARGE SCALE GENOMIC DNA]</scope>
    <source>
        <strain evidence="3 4">Ys</strain>
    </source>
</reference>
<keyword evidence="1" id="KW-0175">Coiled coil</keyword>
<evidence type="ECO:0000256" key="1">
    <source>
        <dbReference type="SAM" id="Coils"/>
    </source>
</evidence>
<dbReference type="EMBL" id="BHXQ01000001">
    <property type="protein sequence ID" value="GCC50446.1"/>
    <property type="molecule type" value="Genomic_DNA"/>
</dbReference>
<evidence type="ECO:0000313" key="4">
    <source>
        <dbReference type="Proteomes" id="UP000288227"/>
    </source>
</evidence>
<name>A0A401U6M2_9BACT</name>
<accession>A0A401U6M2</accession>
<comment type="caution">
    <text evidence="3">The sequence shown here is derived from an EMBL/GenBank/DDBJ whole genome shotgun (WGS) entry which is preliminary data.</text>
</comment>
<evidence type="ECO:0000313" key="3">
    <source>
        <dbReference type="EMBL" id="GCC50446.1"/>
    </source>
</evidence>
<dbReference type="Proteomes" id="UP000288227">
    <property type="component" value="Unassembled WGS sequence"/>
</dbReference>
<feature type="coiled-coil region" evidence="1">
    <location>
        <begin position="430"/>
        <end position="457"/>
    </location>
</feature>
<feature type="signal peptide" evidence="2">
    <location>
        <begin position="1"/>
        <end position="19"/>
    </location>
</feature>
<protein>
    <recommendedName>
        <fullName evidence="5">BZIP transcription factor</fullName>
    </recommendedName>
</protein>
<dbReference type="AlphaFoldDB" id="A0A401U6M2"/>
<keyword evidence="2" id="KW-0732">Signal</keyword>
<dbReference type="RefSeq" id="WP_127121080.1">
    <property type="nucleotide sequence ID" value="NZ_BHXQ01000001.1"/>
</dbReference>
<keyword evidence="4" id="KW-1185">Reference proteome</keyword>
<feature type="chain" id="PRO_5019484371" description="BZIP transcription factor" evidence="2">
    <location>
        <begin position="20"/>
        <end position="458"/>
    </location>
</feature>
<proteinExistence type="predicted"/>
<gene>
    <name evidence="3" type="ORF">SanaruYs_06610</name>
</gene>